<dbReference type="KEGG" id="ccro:CMC5_029070"/>
<dbReference type="Gene3D" id="1.10.10.60">
    <property type="entry name" value="Homeodomain-like"/>
    <property type="match status" value="1"/>
</dbReference>
<name>A0A0K1ED09_CHOCO</name>
<dbReference type="STRING" id="52.CMC5_029070"/>
<keyword evidence="9" id="KW-1185">Reference proteome</keyword>
<proteinExistence type="predicted"/>
<evidence type="ECO:0000259" key="6">
    <source>
        <dbReference type="PROSITE" id="PS50006"/>
    </source>
</evidence>
<accession>A0A0K1ED09</accession>
<dbReference type="GO" id="GO:0005524">
    <property type="term" value="F:ATP binding"/>
    <property type="evidence" value="ECO:0007669"/>
    <property type="project" value="UniProtKB-KW"/>
</dbReference>
<dbReference type="OrthoDB" id="5487558at2"/>
<keyword evidence="4" id="KW-0238">DNA-binding</keyword>
<dbReference type="PROSITE" id="PS00675">
    <property type="entry name" value="SIGMA54_INTERACT_1"/>
    <property type="match status" value="1"/>
</dbReference>
<dbReference type="InterPro" id="IPR058031">
    <property type="entry name" value="AAA_lid_NorR"/>
</dbReference>
<dbReference type="InterPro" id="IPR032030">
    <property type="entry name" value="YscD_cytoplasmic_dom"/>
</dbReference>
<dbReference type="SUPFAM" id="SSF52540">
    <property type="entry name" value="P-loop containing nucleoside triphosphate hydrolases"/>
    <property type="match status" value="1"/>
</dbReference>
<evidence type="ECO:0000313" key="8">
    <source>
        <dbReference type="EMBL" id="AKT38761.1"/>
    </source>
</evidence>
<feature type="domain" description="FHA" evidence="6">
    <location>
        <begin position="52"/>
        <end position="102"/>
    </location>
</feature>
<dbReference type="PROSITE" id="PS50006">
    <property type="entry name" value="FHA_DOMAIN"/>
    <property type="match status" value="1"/>
</dbReference>
<dbReference type="Gene3D" id="3.40.50.300">
    <property type="entry name" value="P-loop containing nucleotide triphosphate hydrolases"/>
    <property type="match status" value="1"/>
</dbReference>
<keyword evidence="3" id="KW-0805">Transcription regulation</keyword>
<reference evidence="8 9" key="1">
    <citation type="submission" date="2015-07" db="EMBL/GenBank/DDBJ databases">
        <title>Genome analysis of myxobacterium Chondromyces crocatus Cm c5 reveals a high potential for natural compound synthesis and the genetic basis for the loss of fruiting body formation.</title>
        <authorList>
            <person name="Zaburannyi N."/>
            <person name="Bunk B."/>
            <person name="Maier J."/>
            <person name="Overmann J."/>
            <person name="Mueller R."/>
        </authorList>
    </citation>
    <scope>NUCLEOTIDE SEQUENCE [LARGE SCALE GENOMIC DNA]</scope>
    <source>
        <strain evidence="8 9">Cm c5</strain>
    </source>
</reference>
<evidence type="ECO:0000259" key="7">
    <source>
        <dbReference type="PROSITE" id="PS50045"/>
    </source>
</evidence>
<dbReference type="Pfam" id="PF25601">
    <property type="entry name" value="AAA_lid_14"/>
    <property type="match status" value="1"/>
</dbReference>
<dbReference type="SUPFAM" id="SSF46689">
    <property type="entry name" value="Homeodomain-like"/>
    <property type="match status" value="1"/>
</dbReference>
<dbReference type="PROSITE" id="PS00676">
    <property type="entry name" value="SIGMA54_INTERACT_2"/>
    <property type="match status" value="1"/>
</dbReference>
<dbReference type="FunFam" id="3.40.50.300:FF:000006">
    <property type="entry name" value="DNA-binding transcriptional regulator NtrC"/>
    <property type="match status" value="1"/>
</dbReference>
<dbReference type="InterPro" id="IPR002078">
    <property type="entry name" value="Sigma_54_int"/>
</dbReference>
<sequence length="461" mass="49680">MSSGRGFEDVETAFRPRLTRPSAGRVGFLLRVTAGPDAGHTLAIPPSQPSRVLVGQSTACELCLHDREVSRRHLGLDIAENDLLRATDLGSRNGSRVNGALFIEALLSGGERLTLGATVVEVQRAEQSTDEPLTLATGFGRLLGASPAMRKLYPLCERLAATQVPVVIEGETGTGKEALAESLHEAGPRASGPFMVLDCAATAPAQLETALFGMERAAESRAGALEEAHGGTLLVDEIADLDLELQAKLLRALERGEFRRVSGRQPLRVDVRVLVATRRNLDQEVAAGRLREDLYDRLAVARVELPPLRRRSGDIALLARHFWSRMARPGEVPPEDFITRLEGYAWPGNVRELQNAVARRAALGDLAEDALDATSTGSRGKVAAGGILAGAEGDSITRVLALELPFPRARDEILQQFEQRYVEDVLRRHGGNVARAAAASGIARRYFQVIQARTRKLAGGG</sequence>
<dbReference type="AlphaFoldDB" id="A0A0K1ED09"/>
<protein>
    <submittedName>
        <fullName evidence="8">ATPase AAA</fullName>
    </submittedName>
</protein>
<dbReference type="InterPro" id="IPR000253">
    <property type="entry name" value="FHA_dom"/>
</dbReference>
<dbReference type="GO" id="GO:0006355">
    <property type="term" value="P:regulation of DNA-templated transcription"/>
    <property type="evidence" value="ECO:0007669"/>
    <property type="project" value="InterPro"/>
</dbReference>
<dbReference type="InterPro" id="IPR009057">
    <property type="entry name" value="Homeodomain-like_sf"/>
</dbReference>
<dbReference type="Gene3D" id="1.10.8.60">
    <property type="match status" value="1"/>
</dbReference>
<dbReference type="CDD" id="cd00009">
    <property type="entry name" value="AAA"/>
    <property type="match status" value="1"/>
</dbReference>
<dbReference type="InterPro" id="IPR002197">
    <property type="entry name" value="HTH_Fis"/>
</dbReference>
<dbReference type="SMART" id="SM00240">
    <property type="entry name" value="FHA"/>
    <property type="match status" value="1"/>
</dbReference>
<dbReference type="PANTHER" id="PTHR32071:SF117">
    <property type="entry name" value="PTS-DEPENDENT DIHYDROXYACETONE KINASE OPERON REGULATORY PROTEIN-RELATED"/>
    <property type="match status" value="1"/>
</dbReference>
<dbReference type="Pfam" id="PF02954">
    <property type="entry name" value="HTH_8"/>
    <property type="match status" value="1"/>
</dbReference>
<dbReference type="CDD" id="cd00060">
    <property type="entry name" value="FHA"/>
    <property type="match status" value="1"/>
</dbReference>
<dbReference type="SMART" id="SM00382">
    <property type="entry name" value="AAA"/>
    <property type="match status" value="1"/>
</dbReference>
<dbReference type="Gene3D" id="2.60.200.20">
    <property type="match status" value="1"/>
</dbReference>
<evidence type="ECO:0000256" key="1">
    <source>
        <dbReference type="ARBA" id="ARBA00022741"/>
    </source>
</evidence>
<dbReference type="InterPro" id="IPR008984">
    <property type="entry name" value="SMAD_FHA_dom_sf"/>
</dbReference>
<dbReference type="SUPFAM" id="SSF49879">
    <property type="entry name" value="SMAD/FHA domain"/>
    <property type="match status" value="1"/>
</dbReference>
<dbReference type="InterPro" id="IPR003593">
    <property type="entry name" value="AAA+_ATPase"/>
</dbReference>
<dbReference type="Pfam" id="PF16697">
    <property type="entry name" value="Yop-YscD_cpl"/>
    <property type="match status" value="1"/>
</dbReference>
<dbReference type="InterPro" id="IPR025944">
    <property type="entry name" value="Sigma_54_int_dom_CS"/>
</dbReference>
<keyword evidence="2" id="KW-0067">ATP-binding</keyword>
<dbReference type="Pfam" id="PF00158">
    <property type="entry name" value="Sigma54_activat"/>
    <property type="match status" value="1"/>
</dbReference>
<dbReference type="InterPro" id="IPR027417">
    <property type="entry name" value="P-loop_NTPase"/>
</dbReference>
<dbReference type="InterPro" id="IPR025662">
    <property type="entry name" value="Sigma_54_int_dom_ATP-bd_1"/>
</dbReference>
<evidence type="ECO:0000256" key="3">
    <source>
        <dbReference type="ARBA" id="ARBA00023015"/>
    </source>
</evidence>
<evidence type="ECO:0000256" key="5">
    <source>
        <dbReference type="ARBA" id="ARBA00023163"/>
    </source>
</evidence>
<dbReference type="PANTHER" id="PTHR32071">
    <property type="entry name" value="TRANSCRIPTIONAL REGULATORY PROTEIN"/>
    <property type="match status" value="1"/>
</dbReference>
<evidence type="ECO:0000256" key="4">
    <source>
        <dbReference type="ARBA" id="ARBA00023125"/>
    </source>
</evidence>
<dbReference type="GO" id="GO:0043565">
    <property type="term" value="F:sequence-specific DNA binding"/>
    <property type="evidence" value="ECO:0007669"/>
    <property type="project" value="InterPro"/>
</dbReference>
<gene>
    <name evidence="8" type="ORF">CMC5_029070</name>
</gene>
<dbReference type="PROSITE" id="PS00688">
    <property type="entry name" value="SIGMA54_INTERACT_3"/>
    <property type="match status" value="1"/>
</dbReference>
<dbReference type="PROSITE" id="PS50045">
    <property type="entry name" value="SIGMA54_INTERACT_4"/>
    <property type="match status" value="1"/>
</dbReference>
<dbReference type="InterPro" id="IPR025943">
    <property type="entry name" value="Sigma_54_int_dom_ATP-bd_2"/>
</dbReference>
<keyword evidence="1" id="KW-0547">Nucleotide-binding</keyword>
<evidence type="ECO:0000256" key="2">
    <source>
        <dbReference type="ARBA" id="ARBA00022840"/>
    </source>
</evidence>
<evidence type="ECO:0000313" key="9">
    <source>
        <dbReference type="Proteomes" id="UP000067626"/>
    </source>
</evidence>
<dbReference type="Proteomes" id="UP000067626">
    <property type="component" value="Chromosome"/>
</dbReference>
<organism evidence="8 9">
    <name type="scientific">Chondromyces crocatus</name>
    <dbReference type="NCBI Taxonomy" id="52"/>
    <lineage>
        <taxon>Bacteria</taxon>
        <taxon>Pseudomonadati</taxon>
        <taxon>Myxococcota</taxon>
        <taxon>Polyangia</taxon>
        <taxon>Polyangiales</taxon>
        <taxon>Polyangiaceae</taxon>
        <taxon>Chondromyces</taxon>
    </lineage>
</organism>
<keyword evidence="5" id="KW-0804">Transcription</keyword>
<feature type="domain" description="Sigma-54 factor interaction" evidence="7">
    <location>
        <begin position="142"/>
        <end position="362"/>
    </location>
</feature>
<dbReference type="RefSeq" id="WP_050430948.1">
    <property type="nucleotide sequence ID" value="NZ_CP012159.1"/>
</dbReference>
<dbReference type="EMBL" id="CP012159">
    <property type="protein sequence ID" value="AKT38761.1"/>
    <property type="molecule type" value="Genomic_DNA"/>
</dbReference>